<name>A0AAN9TWJ3_9HEMI</name>
<evidence type="ECO:0000313" key="10">
    <source>
        <dbReference type="Proteomes" id="UP001367676"/>
    </source>
</evidence>
<dbReference type="SUPFAM" id="SSF55811">
    <property type="entry name" value="Nudix"/>
    <property type="match status" value="1"/>
</dbReference>
<accession>A0AAN9TWJ3</accession>
<dbReference type="Proteomes" id="UP001367676">
    <property type="component" value="Unassembled WGS sequence"/>
</dbReference>
<comment type="caution">
    <text evidence="9">The sequence shown here is derived from an EMBL/GenBank/DDBJ whole genome shotgun (WGS) entry which is preliminary data.</text>
</comment>
<keyword evidence="5" id="KW-0378">Hydrolase</keyword>
<evidence type="ECO:0000256" key="1">
    <source>
        <dbReference type="ARBA" id="ARBA00001936"/>
    </source>
</evidence>
<evidence type="ECO:0000256" key="8">
    <source>
        <dbReference type="SAM" id="MobiDB-lite"/>
    </source>
</evidence>
<keyword evidence="4" id="KW-0479">Metal-binding</keyword>
<protein>
    <recommendedName>
        <fullName evidence="11">Nudix hydrolase domain-containing protein</fullName>
    </recommendedName>
</protein>
<evidence type="ECO:0000256" key="5">
    <source>
        <dbReference type="ARBA" id="ARBA00022801"/>
    </source>
</evidence>
<reference evidence="9 10" key="1">
    <citation type="submission" date="2024-03" db="EMBL/GenBank/DDBJ databases">
        <title>Adaptation during the transition from Ophiocordyceps entomopathogen to insect associate is accompanied by gene loss and intensified selection.</title>
        <authorList>
            <person name="Ward C.M."/>
            <person name="Onetto C.A."/>
            <person name="Borneman A.R."/>
        </authorList>
    </citation>
    <scope>NUCLEOTIDE SEQUENCE [LARGE SCALE GENOMIC DNA]</scope>
    <source>
        <strain evidence="9">AWRI1</strain>
        <tissue evidence="9">Single Adult Female</tissue>
    </source>
</reference>
<evidence type="ECO:0000256" key="6">
    <source>
        <dbReference type="ARBA" id="ARBA00022842"/>
    </source>
</evidence>
<dbReference type="InterPro" id="IPR015797">
    <property type="entry name" value="NUDIX_hydrolase-like_dom_sf"/>
</dbReference>
<dbReference type="CDD" id="cd18870">
    <property type="entry name" value="NUDIX_AcylCoAdiphos_Nudt19"/>
    <property type="match status" value="1"/>
</dbReference>
<comment type="cofactor">
    <cofactor evidence="2">
        <name>Mg(2+)</name>
        <dbReference type="ChEBI" id="CHEBI:18420"/>
    </cofactor>
</comment>
<proteinExistence type="inferred from homology"/>
<dbReference type="Gene3D" id="3.90.79.10">
    <property type="entry name" value="Nucleoside Triphosphate Pyrophosphohydrolase"/>
    <property type="match status" value="1"/>
</dbReference>
<dbReference type="GO" id="GO:0005739">
    <property type="term" value="C:mitochondrion"/>
    <property type="evidence" value="ECO:0007669"/>
    <property type="project" value="TreeGrafter"/>
</dbReference>
<keyword evidence="10" id="KW-1185">Reference proteome</keyword>
<feature type="region of interest" description="Disordered" evidence="8">
    <location>
        <begin position="1"/>
        <end position="42"/>
    </location>
</feature>
<keyword evidence="6" id="KW-0460">Magnesium</keyword>
<dbReference type="GO" id="GO:0016818">
    <property type="term" value="F:hydrolase activity, acting on acid anhydrides, in phosphorus-containing anhydrides"/>
    <property type="evidence" value="ECO:0007669"/>
    <property type="project" value="InterPro"/>
</dbReference>
<comment type="cofactor">
    <cofactor evidence="1">
        <name>Mn(2+)</name>
        <dbReference type="ChEBI" id="CHEBI:29035"/>
    </cofactor>
</comment>
<dbReference type="GO" id="GO:0046872">
    <property type="term" value="F:metal ion binding"/>
    <property type="evidence" value="ECO:0007669"/>
    <property type="project" value="UniProtKB-KW"/>
</dbReference>
<feature type="compositionally biased region" description="Polar residues" evidence="8">
    <location>
        <begin position="1"/>
        <end position="25"/>
    </location>
</feature>
<gene>
    <name evidence="9" type="ORF">V9T40_001657</name>
</gene>
<comment type="similarity">
    <text evidence="3">Belongs to the Nudix hydrolase family.</text>
</comment>
<evidence type="ECO:0000313" key="9">
    <source>
        <dbReference type="EMBL" id="KAK7595224.1"/>
    </source>
</evidence>
<keyword evidence="7" id="KW-0464">Manganese</keyword>
<dbReference type="EMBL" id="JBBCAQ010000019">
    <property type="protein sequence ID" value="KAK7595224.1"/>
    <property type="molecule type" value="Genomic_DNA"/>
</dbReference>
<dbReference type="PANTHER" id="PTHR12318:SF0">
    <property type="entry name" value="ACYL-COENZYME A DIPHOSPHATASE NUDT19"/>
    <property type="match status" value="1"/>
</dbReference>
<organism evidence="9 10">
    <name type="scientific">Parthenolecanium corni</name>
    <dbReference type="NCBI Taxonomy" id="536013"/>
    <lineage>
        <taxon>Eukaryota</taxon>
        <taxon>Metazoa</taxon>
        <taxon>Ecdysozoa</taxon>
        <taxon>Arthropoda</taxon>
        <taxon>Hexapoda</taxon>
        <taxon>Insecta</taxon>
        <taxon>Pterygota</taxon>
        <taxon>Neoptera</taxon>
        <taxon>Paraneoptera</taxon>
        <taxon>Hemiptera</taxon>
        <taxon>Sternorrhyncha</taxon>
        <taxon>Coccoidea</taxon>
        <taxon>Coccidae</taxon>
        <taxon>Parthenolecanium</taxon>
    </lineage>
</organism>
<dbReference type="InterPro" id="IPR039121">
    <property type="entry name" value="NUDT19"/>
</dbReference>
<evidence type="ECO:0000256" key="4">
    <source>
        <dbReference type="ARBA" id="ARBA00022723"/>
    </source>
</evidence>
<evidence type="ECO:0000256" key="3">
    <source>
        <dbReference type="ARBA" id="ARBA00005582"/>
    </source>
</evidence>
<sequence>MASDDSSGSKATTSSNVYSTPSPSQCAAVPPSASKSKSSKTKDKNYMAEFMDRVKFIKAVEQDREDYEDVLHRKRMTDVLNEVKFLEETSWMYPTLESIYGFKDERPIALATRYESAANLAEAHMFRVARAGSEMASAPPKVLFIKRGSGSNYLPDAFAFPGGNFDKGDEHIHWLSIIPSDDQEIHPNAVFSPATQIPRTLSLRITAIRETFEECGILLCKTYNSPKSDKVTPLFMSDNKRWRHRIRDNSYEFLNLCRSYHCYPDVKNLYLVSNWITPPVSISPRRYDCKFFVAVTDHVVDGNVDTTEIQSMEWQPFKNCYENKQIFVPPAQIYEICRFEKFKDVNSLLEFVKYLDRQECESVMTVHVSTTDGHIFLLPGDEKYDQFRSKNIYSIHVDEDSMSFRSRIIHRIEYQPYFHPASERNVVIQNYEPLDSNISLALIKTKL</sequence>
<evidence type="ECO:0000256" key="2">
    <source>
        <dbReference type="ARBA" id="ARBA00001946"/>
    </source>
</evidence>
<evidence type="ECO:0008006" key="11">
    <source>
        <dbReference type="Google" id="ProtNLM"/>
    </source>
</evidence>
<dbReference type="AlphaFoldDB" id="A0AAN9TWJ3"/>
<evidence type="ECO:0000256" key="7">
    <source>
        <dbReference type="ARBA" id="ARBA00023211"/>
    </source>
</evidence>
<dbReference type="PANTHER" id="PTHR12318">
    <property type="entry name" value="TESTOSTERONE-REGULATED PROTEIN RP2"/>
    <property type="match status" value="1"/>
</dbReference>